<evidence type="ECO:0000256" key="1">
    <source>
        <dbReference type="SAM" id="MobiDB-lite"/>
    </source>
</evidence>
<evidence type="ECO:0008006" key="5">
    <source>
        <dbReference type="Google" id="ProtNLM"/>
    </source>
</evidence>
<gene>
    <name evidence="3" type="ORF">L2W38_09975</name>
</gene>
<keyword evidence="2" id="KW-0472">Membrane</keyword>
<feature type="region of interest" description="Disordered" evidence="1">
    <location>
        <begin position="171"/>
        <end position="196"/>
    </location>
</feature>
<dbReference type="RefSeq" id="WP_236099844.1">
    <property type="nucleotide sequence ID" value="NZ_JAKGUD010000011.1"/>
</dbReference>
<protein>
    <recommendedName>
        <fullName evidence="5">PilZ domain-containing protein</fullName>
    </recommendedName>
</protein>
<evidence type="ECO:0000313" key="4">
    <source>
        <dbReference type="Proteomes" id="UP001200430"/>
    </source>
</evidence>
<keyword evidence="2" id="KW-1133">Transmembrane helix</keyword>
<keyword evidence="2" id="KW-0812">Transmembrane</keyword>
<dbReference type="Proteomes" id="UP001200430">
    <property type="component" value="Unassembled WGS sequence"/>
</dbReference>
<dbReference type="EMBL" id="JAKGUD010000011">
    <property type="protein sequence ID" value="MCF4143139.1"/>
    <property type="molecule type" value="Genomic_DNA"/>
</dbReference>
<evidence type="ECO:0000256" key="2">
    <source>
        <dbReference type="SAM" id="Phobius"/>
    </source>
</evidence>
<accession>A0ABS9EQZ5</accession>
<proteinExistence type="predicted"/>
<reference evidence="3 4" key="1">
    <citation type="submission" date="2022-01" db="EMBL/GenBank/DDBJ databases">
        <title>Dethiosulfovibrio faecalis sp. nov., a novel proteolytic, non-sulfur-reducing bacterium isolated from a marine aquaculture solid waste bioreactor.</title>
        <authorList>
            <person name="Grabowski S."/>
            <person name="Apolinario E."/>
            <person name="Schneider N."/>
            <person name="Marshall C.W."/>
            <person name="Sowers K.R."/>
        </authorList>
    </citation>
    <scope>NUCLEOTIDE SEQUENCE [LARGE SCALE GENOMIC DNA]</scope>
    <source>
        <strain evidence="3 4">DSM 12537</strain>
    </source>
</reference>
<sequence>MAVNRPYVMYKLLKVKIDMGHGGSEGRILVYVLFDNKGIRLCHGRLTEPDEEDMPHGIKSKWREFCSFVDEAWSGEIEAEDDEKSEDGADGTEVHEIVPEELEFSVMLKELRKSLDEAGVYDLSEGNLAKIRYVEKIFHKVAGLIYTGDRFVFLKIETLSHLEGEELMSAFPEEREKNEPWRPGSSGSSSGGDGKDLPKAVFSCSVLLDPVAGVAAAELKPGQNVWLDIPEDSLLYSIAKFQQGASFQGQIVGEVMSVEQSDTERIMILFKLSDELRAVSIVQQSLKVKRAADKEIERAFSFPELTKEQGLALAGVAFFLVVLLLLLILR</sequence>
<keyword evidence="4" id="KW-1185">Reference proteome</keyword>
<evidence type="ECO:0000313" key="3">
    <source>
        <dbReference type="EMBL" id="MCF4143139.1"/>
    </source>
</evidence>
<comment type="caution">
    <text evidence="3">The sequence shown here is derived from an EMBL/GenBank/DDBJ whole genome shotgun (WGS) entry which is preliminary data.</text>
</comment>
<feature type="transmembrane region" description="Helical" evidence="2">
    <location>
        <begin position="310"/>
        <end position="329"/>
    </location>
</feature>
<name>A0ABS9EQZ5_9BACT</name>
<organism evidence="3 4">
    <name type="scientific">Dethiosulfovibrio marinus</name>
    <dbReference type="NCBI Taxonomy" id="133532"/>
    <lineage>
        <taxon>Bacteria</taxon>
        <taxon>Thermotogati</taxon>
        <taxon>Synergistota</taxon>
        <taxon>Synergistia</taxon>
        <taxon>Synergistales</taxon>
        <taxon>Dethiosulfovibrionaceae</taxon>
        <taxon>Dethiosulfovibrio</taxon>
    </lineage>
</organism>